<dbReference type="EMBL" id="LAZR01051346">
    <property type="protein sequence ID" value="KKK85357.1"/>
    <property type="molecule type" value="Genomic_DNA"/>
</dbReference>
<sequence>YSHIKRDGKAYTRNKILAEWCGISVPTFNRHIRQLEDRGIVQRSKASGRLQTTIMVEQQYLDLFATCDSFLCMPLFLIGREGWTFTDRILYTYYLAAGYHGDICKDSTSRIVKRLCPNGWWGSKTNKPSKLRRETVNASRVKLVERGVIVAEQYGSMGEWFAALLSPPFELTDCDRCNMLKGDGL</sequence>
<gene>
    <name evidence="1" type="ORF">LCGC14_2774120</name>
</gene>
<feature type="non-terminal residue" evidence="1">
    <location>
        <position position="1"/>
    </location>
</feature>
<accession>A0A0F8YV90</accession>
<proteinExistence type="predicted"/>
<organism evidence="1">
    <name type="scientific">marine sediment metagenome</name>
    <dbReference type="NCBI Taxonomy" id="412755"/>
    <lineage>
        <taxon>unclassified sequences</taxon>
        <taxon>metagenomes</taxon>
        <taxon>ecological metagenomes</taxon>
    </lineage>
</organism>
<name>A0A0F8YV90_9ZZZZ</name>
<dbReference type="AlphaFoldDB" id="A0A0F8YV90"/>
<protein>
    <submittedName>
        <fullName evidence="1">Uncharacterized protein</fullName>
    </submittedName>
</protein>
<dbReference type="InterPro" id="IPR036390">
    <property type="entry name" value="WH_DNA-bd_sf"/>
</dbReference>
<comment type="caution">
    <text evidence="1">The sequence shown here is derived from an EMBL/GenBank/DDBJ whole genome shotgun (WGS) entry which is preliminary data.</text>
</comment>
<reference evidence="1" key="1">
    <citation type="journal article" date="2015" name="Nature">
        <title>Complex archaea that bridge the gap between prokaryotes and eukaryotes.</title>
        <authorList>
            <person name="Spang A."/>
            <person name="Saw J.H."/>
            <person name="Jorgensen S.L."/>
            <person name="Zaremba-Niedzwiedzka K."/>
            <person name="Martijn J."/>
            <person name="Lind A.E."/>
            <person name="van Eijk R."/>
            <person name="Schleper C."/>
            <person name="Guy L."/>
            <person name="Ettema T.J."/>
        </authorList>
    </citation>
    <scope>NUCLEOTIDE SEQUENCE</scope>
</reference>
<dbReference type="Pfam" id="PF13730">
    <property type="entry name" value="HTH_36"/>
    <property type="match status" value="1"/>
</dbReference>
<evidence type="ECO:0000313" key="1">
    <source>
        <dbReference type="EMBL" id="KKK85357.1"/>
    </source>
</evidence>
<dbReference type="SUPFAM" id="SSF46785">
    <property type="entry name" value="Winged helix' DNA-binding domain"/>
    <property type="match status" value="1"/>
</dbReference>